<reference evidence="1" key="1">
    <citation type="journal article" date="2020" name="Stud. Mycol.">
        <title>101 Dothideomycetes genomes: a test case for predicting lifestyles and emergence of pathogens.</title>
        <authorList>
            <person name="Haridas S."/>
            <person name="Albert R."/>
            <person name="Binder M."/>
            <person name="Bloem J."/>
            <person name="Labutti K."/>
            <person name="Salamov A."/>
            <person name="Andreopoulos B."/>
            <person name="Baker S."/>
            <person name="Barry K."/>
            <person name="Bills G."/>
            <person name="Bluhm B."/>
            <person name="Cannon C."/>
            <person name="Castanera R."/>
            <person name="Culley D."/>
            <person name="Daum C."/>
            <person name="Ezra D."/>
            <person name="Gonzalez J."/>
            <person name="Henrissat B."/>
            <person name="Kuo A."/>
            <person name="Liang C."/>
            <person name="Lipzen A."/>
            <person name="Lutzoni F."/>
            <person name="Magnuson J."/>
            <person name="Mondo S."/>
            <person name="Nolan M."/>
            <person name="Ohm R."/>
            <person name="Pangilinan J."/>
            <person name="Park H.-J."/>
            <person name="Ramirez L."/>
            <person name="Alfaro M."/>
            <person name="Sun H."/>
            <person name="Tritt A."/>
            <person name="Yoshinaga Y."/>
            <person name="Zwiers L.-H."/>
            <person name="Turgeon B."/>
            <person name="Goodwin S."/>
            <person name="Spatafora J."/>
            <person name="Crous P."/>
            <person name="Grigoriev I."/>
        </authorList>
    </citation>
    <scope>NUCLEOTIDE SEQUENCE</scope>
    <source>
        <strain evidence="1">ATCC 200398</strain>
    </source>
</reference>
<evidence type="ECO:0000313" key="1">
    <source>
        <dbReference type="EMBL" id="KAF2462755.1"/>
    </source>
</evidence>
<gene>
    <name evidence="1" type="ORF">BDR25DRAFT_308134</name>
</gene>
<sequence>MAPAKTSKRKRPRTTTTPRKKPRYIETSRDSSTSPQQEQSGVFWSAESILNERKNQYLIAWAGTDPTTNKPYPPTWEPKRNANNLLVADWEAKKAAKKTAPVAAKAKAAPTPEKNGIARPSHGGPQSRVVESSSASSTPAPLRNNTPSQAAAISNGPNTLVPLPKRPVAIVQVKARADFDPQEFELFSQLPPSRATRLSQKSKVESLQNPSQAESLLQATEESQRAPSPKTLQVDLLNLVSPTTPEGPELSSSHSLAPRSPPRGFWSSGVVPDSQSLPDSVSYQPSTQTASGSNQQQRLNQVSGTNEIQGANQEEPSSQAQVLKSDPIEATDISSQSQPQTVAQEENTLGVAYSYSQPEVPSTNQKEIQDTVEVTGTPLQSVPQRVGVGSLGVAKDPIPVVPPPTSQKEEQGSGETNNTLYPPTPQPVQHKEGNKAVEIGASSSESAPQLVNKNPENHGISTERLSPDPPANAPPGKSGHHREILGLAPQAIKGFWNISHDNSQNSIERRDFAIVSQPNPANIPAVGQDFILHSLAGYSRNLQREPTATSIASIAKEFEPGTQSPTDFHPHTQQEEEQNAQIVTPDPYLSSQEEPELREVFADSIHPTTEIDHNDGGSSTSRHDSSQESPVPSAGLLNHSSLPPRIPSHSLGTIDSCAPLRLESPTSSIPSSAENMDDGNDFREFDRRWDKVLENALKSSPLPPPKRILQTVSPAAGTRSPSTIPDRIPQPQVPTSLRTIALVKSAEAASPLVSPTVPMSRTQDDMQSEDDDSLSVLNDDLELMSEEYIVPLPMDGRQKSMYMDEVKRKEDLLKMFLQEPQDFDRLNDVEAVLQRLRAVESHVDLIYSESVSSSQTTSPFTQVQWDKENCVKFRFLSTLFDQLRESEMHFLIVLEKENDPLFDILEKFCQGKLVNYKYPARARAAKQVDVEGTLRVTMLSYESAFVVQPPEAIICLNGIFDTAQIRKKKWALNPDRAIVPIIHLVIPRSVSHIERYVSSALSSKKRLHTIVASLAQVHGDIGRAMGNSPRSHEAAELVSKFLESAEENSGQAHAEWPLPSIGSIKDVIEYQSQQSQTPINSPPVVGNSSKRPLDSEHLDPSKRMRMTPTPQATANADISHISDSMPNTAAQISILQARLEQEQQAHKQARRQKREFELTLDKRQTEFEDLNKKFRLLLGEVEVANHKVEAAKRQKENLQERFDKRTTEVEELQNKVLAQEQLLLTSEDDKVAEITRLRKEVEQANEAKKCAEKKANSEENLCNYLKEQFSNARDRATEVVEEMVAVKAERDTYKQQAESTRVDLKKLHMDNSSTHMMEQIQRQKIRISHLEKSLQQKDEEAMRFKYSKGVGMGTRAASVPRSPRVGAGGATSRAASPFTGHRVSNLRNG</sequence>
<organism evidence="1 2">
    <name type="scientific">Lindgomyces ingoldianus</name>
    <dbReference type="NCBI Taxonomy" id="673940"/>
    <lineage>
        <taxon>Eukaryota</taxon>
        <taxon>Fungi</taxon>
        <taxon>Dikarya</taxon>
        <taxon>Ascomycota</taxon>
        <taxon>Pezizomycotina</taxon>
        <taxon>Dothideomycetes</taxon>
        <taxon>Pleosporomycetidae</taxon>
        <taxon>Pleosporales</taxon>
        <taxon>Lindgomycetaceae</taxon>
        <taxon>Lindgomyces</taxon>
    </lineage>
</organism>
<dbReference type="Proteomes" id="UP000799755">
    <property type="component" value="Unassembled WGS sequence"/>
</dbReference>
<evidence type="ECO:0000313" key="2">
    <source>
        <dbReference type="Proteomes" id="UP000799755"/>
    </source>
</evidence>
<name>A0ACB6Q9E0_9PLEO</name>
<protein>
    <submittedName>
        <fullName evidence="1">Uncharacterized protein</fullName>
    </submittedName>
</protein>
<keyword evidence="2" id="KW-1185">Reference proteome</keyword>
<comment type="caution">
    <text evidence="1">The sequence shown here is derived from an EMBL/GenBank/DDBJ whole genome shotgun (WGS) entry which is preliminary data.</text>
</comment>
<dbReference type="EMBL" id="MU003563">
    <property type="protein sequence ID" value="KAF2462755.1"/>
    <property type="molecule type" value="Genomic_DNA"/>
</dbReference>
<proteinExistence type="predicted"/>
<accession>A0ACB6Q9E0</accession>